<dbReference type="RefSeq" id="XP_008030166.1">
    <property type="nucleotide sequence ID" value="XM_008031975.1"/>
</dbReference>
<dbReference type="Proteomes" id="UP000016935">
    <property type="component" value="Unassembled WGS sequence"/>
</dbReference>
<reference evidence="2 3" key="1">
    <citation type="journal article" date="2012" name="PLoS Pathog.">
        <title>Diverse lifestyles and strategies of plant pathogenesis encoded in the genomes of eighteen Dothideomycetes fungi.</title>
        <authorList>
            <person name="Ohm R.A."/>
            <person name="Feau N."/>
            <person name="Henrissat B."/>
            <person name="Schoch C.L."/>
            <person name="Horwitz B.A."/>
            <person name="Barry K.W."/>
            <person name="Condon B.J."/>
            <person name="Copeland A.C."/>
            <person name="Dhillon B."/>
            <person name="Glaser F."/>
            <person name="Hesse C.N."/>
            <person name="Kosti I."/>
            <person name="LaButti K."/>
            <person name="Lindquist E.A."/>
            <person name="Lucas S."/>
            <person name="Salamov A.A."/>
            <person name="Bradshaw R.E."/>
            <person name="Ciuffetti L."/>
            <person name="Hamelin R.C."/>
            <person name="Kema G.H.J."/>
            <person name="Lawrence C."/>
            <person name="Scott J.A."/>
            <person name="Spatafora J.W."/>
            <person name="Turgeon B.G."/>
            <person name="de Wit P.J.G.M."/>
            <person name="Zhong S."/>
            <person name="Goodwin S.B."/>
            <person name="Grigoriev I.V."/>
        </authorList>
    </citation>
    <scope>NUCLEOTIDE SEQUENCE [LARGE SCALE GENOMIC DNA]</scope>
    <source>
        <strain evidence="3">28A</strain>
    </source>
</reference>
<feature type="compositionally biased region" description="Basic and acidic residues" evidence="1">
    <location>
        <begin position="41"/>
        <end position="53"/>
    </location>
</feature>
<name>R0I9Z9_EXST2</name>
<sequence>MPVNSGRHASSRKRLPPEGRPVQQTRPSSQKGKFKVWLGNTKRERHEPSESDVEVDLRDAQELESCIGSLWKGERLPRKLSLFCIKAKDVGMSLDRDQKRALLKALANTEIYPKKEMHLSIRTVKSETGGEHEGIDKKAELSYAAILIIDLALRDEQDIDTRDLFAEMVGCATPDTILELSFVLRYPFITLTELPTLIHCTVRHIARIDKNDRAKQPVKLAIETATAIATTLEHAEELQPQKLRADRSLWSGKYDRVGREKALVSSCKRALDDLLFGTLRRAKYLQENYYADDDDAARQNPVQTDEKNKEKESKEDRLYRYSRDLGCHAGLLLAGIQAYFLRSKENDEDMEIKCDLLIDVMSGFLNGVPTVGFVFGPAGSVAKTLFHKFSSEKKKKRREQVSQGIKEYFDESVWAPIFFDDEFFLEDAHGTALIAPEKVEWAVFSKWYEQIIRWNQAFVNWH</sequence>
<keyword evidence="3" id="KW-1185">Reference proteome</keyword>
<evidence type="ECO:0000256" key="1">
    <source>
        <dbReference type="SAM" id="MobiDB-lite"/>
    </source>
</evidence>
<dbReference type="GeneID" id="19404897"/>
<accession>R0I9Z9</accession>
<evidence type="ECO:0000313" key="3">
    <source>
        <dbReference type="Proteomes" id="UP000016935"/>
    </source>
</evidence>
<organism evidence="2 3">
    <name type="scientific">Exserohilum turcicum (strain 28A)</name>
    <name type="common">Northern leaf blight fungus</name>
    <name type="synonym">Setosphaeria turcica</name>
    <dbReference type="NCBI Taxonomy" id="671987"/>
    <lineage>
        <taxon>Eukaryota</taxon>
        <taxon>Fungi</taxon>
        <taxon>Dikarya</taxon>
        <taxon>Ascomycota</taxon>
        <taxon>Pezizomycotina</taxon>
        <taxon>Dothideomycetes</taxon>
        <taxon>Pleosporomycetidae</taxon>
        <taxon>Pleosporales</taxon>
        <taxon>Pleosporineae</taxon>
        <taxon>Pleosporaceae</taxon>
        <taxon>Exserohilum</taxon>
    </lineage>
</organism>
<dbReference type="OrthoDB" id="10635389at2759"/>
<feature type="compositionally biased region" description="Basic and acidic residues" evidence="1">
    <location>
        <begin position="304"/>
        <end position="315"/>
    </location>
</feature>
<feature type="compositionally biased region" description="Polar residues" evidence="1">
    <location>
        <begin position="22"/>
        <end position="31"/>
    </location>
</feature>
<proteinExistence type="predicted"/>
<evidence type="ECO:0000313" key="2">
    <source>
        <dbReference type="EMBL" id="EOA82131.1"/>
    </source>
</evidence>
<dbReference type="EMBL" id="KB908855">
    <property type="protein sequence ID" value="EOA82131.1"/>
    <property type="molecule type" value="Genomic_DNA"/>
</dbReference>
<feature type="region of interest" description="Disordered" evidence="1">
    <location>
        <begin position="1"/>
        <end position="53"/>
    </location>
</feature>
<dbReference type="AlphaFoldDB" id="R0I9Z9"/>
<reference evidence="2 3" key="2">
    <citation type="journal article" date="2013" name="PLoS Genet.">
        <title>Comparative genome structure, secondary metabolite, and effector coding capacity across Cochliobolus pathogens.</title>
        <authorList>
            <person name="Condon B.J."/>
            <person name="Leng Y."/>
            <person name="Wu D."/>
            <person name="Bushley K.E."/>
            <person name="Ohm R.A."/>
            <person name="Otillar R."/>
            <person name="Martin J."/>
            <person name="Schackwitz W."/>
            <person name="Grimwood J."/>
            <person name="MohdZainudin N."/>
            <person name="Xue C."/>
            <person name="Wang R."/>
            <person name="Manning V.A."/>
            <person name="Dhillon B."/>
            <person name="Tu Z.J."/>
            <person name="Steffenson B.J."/>
            <person name="Salamov A."/>
            <person name="Sun H."/>
            <person name="Lowry S."/>
            <person name="LaButti K."/>
            <person name="Han J."/>
            <person name="Copeland A."/>
            <person name="Lindquist E."/>
            <person name="Barry K."/>
            <person name="Schmutz J."/>
            <person name="Baker S.E."/>
            <person name="Ciuffetti L.M."/>
            <person name="Grigoriev I.V."/>
            <person name="Zhong S."/>
            <person name="Turgeon B.G."/>
        </authorList>
    </citation>
    <scope>NUCLEOTIDE SEQUENCE [LARGE SCALE GENOMIC DNA]</scope>
    <source>
        <strain evidence="3">28A</strain>
    </source>
</reference>
<feature type="region of interest" description="Disordered" evidence="1">
    <location>
        <begin position="295"/>
        <end position="315"/>
    </location>
</feature>
<gene>
    <name evidence="2" type="ORF">SETTUDRAFT_44034</name>
</gene>
<protein>
    <submittedName>
        <fullName evidence="2">Uncharacterized protein</fullName>
    </submittedName>
</protein>
<dbReference type="HOGENOM" id="CLU_592062_0_0_1"/>